<accession>A0ABV5AP70</accession>
<sequence length="112" mass="12793">MNKELSRVEKYGGRRSRRPKKDQKEKKQQPAKAEAYTAAYTDTVPLTEEEAAGGEVYVSRTELFPSRRIRVSKWFMNFLSTLFILITAALLWWGIEGAPPLRVIMSSLSSKP</sequence>
<name>A0ABV5AP70_9BACL</name>
<dbReference type="EMBL" id="JBHHMI010000002">
    <property type="protein sequence ID" value="MFB5265998.1"/>
    <property type="molecule type" value="Genomic_DNA"/>
</dbReference>
<proteinExistence type="predicted"/>
<protein>
    <submittedName>
        <fullName evidence="3">Uncharacterized protein</fullName>
    </submittedName>
</protein>
<keyword evidence="2" id="KW-0472">Membrane</keyword>
<evidence type="ECO:0000313" key="3">
    <source>
        <dbReference type="EMBL" id="MFB5265998.1"/>
    </source>
</evidence>
<keyword evidence="2" id="KW-1133">Transmembrane helix</keyword>
<evidence type="ECO:0000256" key="1">
    <source>
        <dbReference type="SAM" id="MobiDB-lite"/>
    </source>
</evidence>
<keyword evidence="2" id="KW-0812">Transmembrane</keyword>
<feature type="compositionally biased region" description="Basic and acidic residues" evidence="1">
    <location>
        <begin position="1"/>
        <end position="12"/>
    </location>
</feature>
<reference evidence="3 4" key="1">
    <citation type="submission" date="2024-09" db="EMBL/GenBank/DDBJ databases">
        <title>Paenibacillus zeirhizospherea sp. nov., isolated from surface of the maize (Zea mays) roots in a horticulture field, Hungary.</title>
        <authorList>
            <person name="Marton D."/>
            <person name="Farkas M."/>
            <person name="Bedics A."/>
            <person name="Toth E."/>
            <person name="Tancsics A."/>
            <person name="Boka K."/>
            <person name="Maroti G."/>
            <person name="Kriszt B."/>
            <person name="Cserhati M."/>
        </authorList>
    </citation>
    <scope>NUCLEOTIDE SEQUENCE [LARGE SCALE GENOMIC DNA]</scope>
    <source>
        <strain evidence="3 4">KCTC 33519</strain>
    </source>
</reference>
<evidence type="ECO:0000256" key="2">
    <source>
        <dbReference type="SAM" id="Phobius"/>
    </source>
</evidence>
<feature type="transmembrane region" description="Helical" evidence="2">
    <location>
        <begin position="74"/>
        <end position="95"/>
    </location>
</feature>
<dbReference type="Proteomes" id="UP001580346">
    <property type="component" value="Unassembled WGS sequence"/>
</dbReference>
<organism evidence="3 4">
    <name type="scientific">Paenibacillus enshidis</name>
    <dbReference type="NCBI Taxonomy" id="1458439"/>
    <lineage>
        <taxon>Bacteria</taxon>
        <taxon>Bacillati</taxon>
        <taxon>Bacillota</taxon>
        <taxon>Bacilli</taxon>
        <taxon>Bacillales</taxon>
        <taxon>Paenibacillaceae</taxon>
        <taxon>Paenibacillus</taxon>
    </lineage>
</organism>
<comment type="caution">
    <text evidence="3">The sequence shown here is derived from an EMBL/GenBank/DDBJ whole genome shotgun (WGS) entry which is preliminary data.</text>
</comment>
<dbReference type="RefSeq" id="WP_375353549.1">
    <property type="nucleotide sequence ID" value="NZ_JBHHMI010000002.1"/>
</dbReference>
<gene>
    <name evidence="3" type="ORF">ACE41H_04240</name>
</gene>
<keyword evidence="4" id="KW-1185">Reference proteome</keyword>
<feature type="region of interest" description="Disordered" evidence="1">
    <location>
        <begin position="1"/>
        <end position="35"/>
    </location>
</feature>
<evidence type="ECO:0000313" key="4">
    <source>
        <dbReference type="Proteomes" id="UP001580346"/>
    </source>
</evidence>